<dbReference type="InterPro" id="IPR036187">
    <property type="entry name" value="DNA_mismatch_repair_MutS_sf"/>
</dbReference>
<dbReference type="GO" id="GO:0140664">
    <property type="term" value="F:ATP-dependent DNA damage sensor activity"/>
    <property type="evidence" value="ECO:0007669"/>
    <property type="project" value="InterPro"/>
</dbReference>
<proteinExistence type="inferred from homology"/>
<organism evidence="14 15">
    <name type="scientific">Uabimicrobium amorphum</name>
    <dbReference type="NCBI Taxonomy" id="2596890"/>
    <lineage>
        <taxon>Bacteria</taxon>
        <taxon>Pseudomonadati</taxon>
        <taxon>Planctomycetota</taxon>
        <taxon>Candidatus Uabimicrobiia</taxon>
        <taxon>Candidatus Uabimicrobiales</taxon>
        <taxon>Candidatus Uabimicrobiaceae</taxon>
        <taxon>Candidatus Uabimicrobium</taxon>
    </lineage>
</organism>
<evidence type="ECO:0000256" key="11">
    <source>
        <dbReference type="SAM" id="Coils"/>
    </source>
</evidence>
<keyword evidence="3 9" id="KW-0547">Nucleotide-binding</keyword>
<dbReference type="Proteomes" id="UP000326354">
    <property type="component" value="Chromosome"/>
</dbReference>
<dbReference type="GO" id="GO:0005829">
    <property type="term" value="C:cytosol"/>
    <property type="evidence" value="ECO:0007669"/>
    <property type="project" value="TreeGrafter"/>
</dbReference>
<dbReference type="SMART" id="SM00533">
    <property type="entry name" value="MUTSd"/>
    <property type="match status" value="1"/>
</dbReference>
<dbReference type="SUPFAM" id="SSF55271">
    <property type="entry name" value="DNA repair protein MutS, domain I"/>
    <property type="match status" value="1"/>
</dbReference>
<dbReference type="InterPro" id="IPR017261">
    <property type="entry name" value="DNA_mismatch_repair_MutS/MSH"/>
</dbReference>
<dbReference type="GO" id="GO:0006298">
    <property type="term" value="P:mismatch repair"/>
    <property type="evidence" value="ECO:0007669"/>
    <property type="project" value="UniProtKB-UniRule"/>
</dbReference>
<dbReference type="InterPro" id="IPR036678">
    <property type="entry name" value="MutS_con_dom_sf"/>
</dbReference>
<evidence type="ECO:0000256" key="4">
    <source>
        <dbReference type="ARBA" id="ARBA00022763"/>
    </source>
</evidence>
<keyword evidence="11" id="KW-0175">Coiled coil</keyword>
<keyword evidence="6 9" id="KW-0238">DNA-binding</keyword>
<dbReference type="PANTHER" id="PTHR11361">
    <property type="entry name" value="DNA MISMATCH REPAIR PROTEIN MUTS FAMILY MEMBER"/>
    <property type="match status" value="1"/>
</dbReference>
<dbReference type="Pfam" id="PF00488">
    <property type="entry name" value="MutS_V"/>
    <property type="match status" value="1"/>
</dbReference>
<feature type="coiled-coil region" evidence="11">
    <location>
        <begin position="513"/>
        <end position="555"/>
    </location>
</feature>
<evidence type="ECO:0000313" key="15">
    <source>
        <dbReference type="Proteomes" id="UP000326354"/>
    </source>
</evidence>
<evidence type="ECO:0000259" key="12">
    <source>
        <dbReference type="SMART" id="SM00533"/>
    </source>
</evidence>
<dbReference type="InterPro" id="IPR027417">
    <property type="entry name" value="P-loop_NTPase"/>
</dbReference>
<evidence type="ECO:0000256" key="7">
    <source>
        <dbReference type="ARBA" id="ARBA00023204"/>
    </source>
</evidence>
<dbReference type="FunFam" id="1.10.1420.10:FF:000001">
    <property type="entry name" value="DNA mismatch repair protein MutS"/>
    <property type="match status" value="1"/>
</dbReference>
<name>A0A5S9F1R1_UABAM</name>
<comment type="similarity">
    <text evidence="1 9 10">Belongs to the DNA mismatch repair MutS family.</text>
</comment>
<comment type="function">
    <text evidence="8 9">This protein is involved in the repair of mismatches in DNA. It is possible that it carries out the mismatch recognition step. This protein has a weak ATPase activity.</text>
</comment>
<dbReference type="Pfam" id="PF05192">
    <property type="entry name" value="MutS_III"/>
    <property type="match status" value="1"/>
</dbReference>
<reference evidence="14 15" key="1">
    <citation type="submission" date="2019-08" db="EMBL/GenBank/DDBJ databases">
        <title>Complete genome sequence of Candidatus Uab amorphum.</title>
        <authorList>
            <person name="Shiratori T."/>
            <person name="Suzuki S."/>
            <person name="Kakizawa Y."/>
            <person name="Ishida K."/>
        </authorList>
    </citation>
    <scope>NUCLEOTIDE SEQUENCE [LARGE SCALE GENOMIC DNA]</scope>
    <source>
        <strain evidence="14 15">SRT547</strain>
    </source>
</reference>
<keyword evidence="15" id="KW-1185">Reference proteome</keyword>
<dbReference type="AlphaFoldDB" id="A0A5S9F1R1"/>
<evidence type="ECO:0000256" key="8">
    <source>
        <dbReference type="ARBA" id="ARBA00024647"/>
    </source>
</evidence>
<dbReference type="Gene3D" id="1.10.1420.10">
    <property type="match status" value="2"/>
</dbReference>
<dbReference type="SUPFAM" id="SSF52540">
    <property type="entry name" value="P-loop containing nucleoside triphosphate hydrolases"/>
    <property type="match status" value="1"/>
</dbReference>
<protein>
    <recommendedName>
        <fullName evidence="2 9">DNA mismatch repair protein MutS</fullName>
    </recommendedName>
</protein>
<dbReference type="GO" id="GO:0030983">
    <property type="term" value="F:mismatched DNA binding"/>
    <property type="evidence" value="ECO:0007669"/>
    <property type="project" value="InterPro"/>
</dbReference>
<evidence type="ECO:0000259" key="13">
    <source>
        <dbReference type="SMART" id="SM00534"/>
    </source>
</evidence>
<dbReference type="RefSeq" id="WP_151966924.1">
    <property type="nucleotide sequence ID" value="NZ_AP019860.1"/>
</dbReference>
<dbReference type="InterPro" id="IPR007861">
    <property type="entry name" value="DNA_mismatch_repair_MutS_clamp"/>
</dbReference>
<dbReference type="NCBIfam" id="TIGR01070">
    <property type="entry name" value="mutS1"/>
    <property type="match status" value="1"/>
</dbReference>
<dbReference type="OrthoDB" id="9802448at2"/>
<accession>A0A5S9F1R1</accession>
<keyword evidence="7 9" id="KW-0234">DNA repair</keyword>
<dbReference type="SUPFAM" id="SSF53150">
    <property type="entry name" value="DNA repair protein MutS, domain II"/>
    <property type="match status" value="1"/>
</dbReference>
<dbReference type="SUPFAM" id="SSF48334">
    <property type="entry name" value="DNA repair protein MutS, domain III"/>
    <property type="match status" value="1"/>
</dbReference>
<dbReference type="InterPro" id="IPR007860">
    <property type="entry name" value="DNA_mmatch_repair_MutS_con_dom"/>
</dbReference>
<dbReference type="CDD" id="cd03284">
    <property type="entry name" value="ABC_MutS1"/>
    <property type="match status" value="1"/>
</dbReference>
<evidence type="ECO:0000256" key="1">
    <source>
        <dbReference type="ARBA" id="ARBA00006271"/>
    </source>
</evidence>
<dbReference type="GO" id="GO:0003684">
    <property type="term" value="F:damaged DNA binding"/>
    <property type="evidence" value="ECO:0007669"/>
    <property type="project" value="UniProtKB-UniRule"/>
</dbReference>
<dbReference type="Pfam" id="PF05188">
    <property type="entry name" value="MutS_II"/>
    <property type="match status" value="1"/>
</dbReference>
<dbReference type="GO" id="GO:0005524">
    <property type="term" value="F:ATP binding"/>
    <property type="evidence" value="ECO:0007669"/>
    <property type="project" value="UniProtKB-UniRule"/>
</dbReference>
<keyword evidence="5 9" id="KW-0067">ATP-binding</keyword>
<dbReference type="Gene3D" id="3.40.1170.10">
    <property type="entry name" value="DNA repair protein MutS, domain I"/>
    <property type="match status" value="1"/>
</dbReference>
<dbReference type="InterPro" id="IPR007695">
    <property type="entry name" value="DNA_mismatch_repair_MutS-lik_N"/>
</dbReference>
<sequence>MSETPMMKQYHTAKKNHQDSILFFRMGDFYEVFYEDAELCSRVLGIALTARNKGEKAVPMAGVPVKSLDTYLTKLIHQGYRVAICEQIQDASEAQGLVERDVVRVITPGTVTEEAVLNEKSHNFLLAIAPQKKLIGLAWVDISTGTFEVHEVPSEFLADEIARIDPAECLVPDKKRDTLIRVWESDLTITEIIKHQKAALTYRPDWFFAKSNAKRTLEEHLQVSSLEGFGCEDMTVGLGAAGALFHYVKETQKSTLPHITKIVRYNAQEKMLLDAATRNCLELTKSLRSSKKNTLLHVIDKTQTAMGGRLLSDWITSPLIVLEKIRARQEGVLELIEHSDQHQNICKVLTSIQDIERLCARIASKRADARDLLSLKNSLQVLPNLQQELHSFSSLIINNILQNLVSLASLTDLLEKAIHPQPKPTLKDGEIIRDGYNEELDKLRQVQSSGDKWLEDFQKREVESTGIPSLKVSFNKVFNYYIEVTHTHSHRVPQHYIRKQTLKNAERYITAELKEYESDVLSANDRSKDLEYKLFQEVRDEVQKYLRELRNVAEAIACLDVLCSMATVAKQRNYVCPQLLNNNTLEIEEGRHPVLEATLDTPFIANNLHMGPGREIMIITGPNMAGKSTYIRQNALIVLLAQIGSFVPAKKVKIGIADRIFTRIGSADEIAKGRSTFMVEMIETANILNNAKASSFIALDEVGRGTSTFDGVSLAWSIIEHIQKKIGARTLFATHYHEMADLADIYPNVLNYNVAIQEWNGQVAFLHKILEGSADRSYGIEVAKLAGIPQQVIHNSRKILTRLERHAIDVRNFTGKACRDSGENLFSMVGEDLIDTLSNLNIEALTPIDALNLLKELQVEAQNL</sequence>
<dbReference type="HAMAP" id="MF_00096">
    <property type="entry name" value="MutS"/>
    <property type="match status" value="1"/>
</dbReference>
<evidence type="ECO:0000313" key="14">
    <source>
        <dbReference type="EMBL" id="BBM82688.1"/>
    </source>
</evidence>
<dbReference type="NCBIfam" id="NF003810">
    <property type="entry name" value="PRK05399.1"/>
    <property type="match status" value="1"/>
</dbReference>
<keyword evidence="4 9" id="KW-0227">DNA damage</keyword>
<dbReference type="InterPro" id="IPR007696">
    <property type="entry name" value="DNA_mismatch_repair_MutS_core"/>
</dbReference>
<feature type="domain" description="DNA mismatch repair protein MutS core" evidence="12">
    <location>
        <begin position="290"/>
        <end position="598"/>
    </location>
</feature>
<evidence type="ECO:0000256" key="10">
    <source>
        <dbReference type="RuleBase" id="RU003756"/>
    </source>
</evidence>
<dbReference type="InterPro" id="IPR005748">
    <property type="entry name" value="DNA_mismatch_repair_MutS"/>
</dbReference>
<dbReference type="Pfam" id="PF05190">
    <property type="entry name" value="MutS_IV"/>
    <property type="match status" value="1"/>
</dbReference>
<dbReference type="InterPro" id="IPR045076">
    <property type="entry name" value="MutS"/>
</dbReference>
<evidence type="ECO:0000256" key="6">
    <source>
        <dbReference type="ARBA" id="ARBA00023125"/>
    </source>
</evidence>
<dbReference type="SMART" id="SM00534">
    <property type="entry name" value="MUTSac"/>
    <property type="match status" value="1"/>
</dbReference>
<evidence type="ECO:0000256" key="2">
    <source>
        <dbReference type="ARBA" id="ARBA00021982"/>
    </source>
</evidence>
<dbReference type="Gene3D" id="3.40.50.300">
    <property type="entry name" value="P-loop containing nucleotide triphosphate hydrolases"/>
    <property type="match status" value="1"/>
</dbReference>
<dbReference type="EMBL" id="AP019860">
    <property type="protein sequence ID" value="BBM82688.1"/>
    <property type="molecule type" value="Genomic_DNA"/>
</dbReference>
<evidence type="ECO:0000256" key="3">
    <source>
        <dbReference type="ARBA" id="ARBA00022741"/>
    </source>
</evidence>
<feature type="domain" description="DNA mismatch repair proteins mutS family" evidence="13">
    <location>
        <begin position="614"/>
        <end position="801"/>
    </location>
</feature>
<dbReference type="Pfam" id="PF01624">
    <property type="entry name" value="MutS_I"/>
    <property type="match status" value="1"/>
</dbReference>
<dbReference type="PIRSF" id="PIRSF037677">
    <property type="entry name" value="DNA_mis_repair_Msh6"/>
    <property type="match status" value="1"/>
</dbReference>
<feature type="binding site" evidence="9">
    <location>
        <begin position="621"/>
        <end position="628"/>
    </location>
    <ligand>
        <name>ATP</name>
        <dbReference type="ChEBI" id="CHEBI:30616"/>
    </ligand>
</feature>
<gene>
    <name evidence="9" type="primary">mutS</name>
    <name evidence="14" type="ORF">UABAM_01031</name>
</gene>
<dbReference type="InterPro" id="IPR016151">
    <property type="entry name" value="DNA_mismatch_repair_MutS_N"/>
</dbReference>
<dbReference type="FunFam" id="3.40.1170.10:FF:000001">
    <property type="entry name" value="DNA mismatch repair protein MutS"/>
    <property type="match status" value="1"/>
</dbReference>
<dbReference type="KEGG" id="uam:UABAM_01031"/>
<evidence type="ECO:0000256" key="5">
    <source>
        <dbReference type="ARBA" id="ARBA00022840"/>
    </source>
</evidence>
<dbReference type="PANTHER" id="PTHR11361:SF34">
    <property type="entry name" value="DNA MISMATCH REPAIR PROTEIN MSH1, MITOCHONDRIAL"/>
    <property type="match status" value="1"/>
</dbReference>
<dbReference type="FunFam" id="3.40.50.300:FF:000870">
    <property type="entry name" value="MutS protein homolog 4"/>
    <property type="match status" value="1"/>
</dbReference>
<dbReference type="InterPro" id="IPR000432">
    <property type="entry name" value="DNA_mismatch_repair_MutS_C"/>
</dbReference>
<dbReference type="Gene3D" id="3.30.420.110">
    <property type="entry name" value="MutS, connector domain"/>
    <property type="match status" value="1"/>
</dbReference>
<evidence type="ECO:0000256" key="9">
    <source>
        <dbReference type="HAMAP-Rule" id="MF_00096"/>
    </source>
</evidence>